<evidence type="ECO:0000313" key="1">
    <source>
        <dbReference type="EMBL" id="OAY80629.1"/>
    </source>
</evidence>
<protein>
    <submittedName>
        <fullName evidence="1">Uncharacterized protein</fullName>
    </submittedName>
</protein>
<sequence>MLGNSLSPELPYELSRDLDLTTCPWYSWPTPSFLIFESYWLCHPAVFDVVSTAWNLISPDSDSVSLISLKIKSVQSALHSWSTGLSSALREQAKQCLLWIDWLDKAEEGRILSTHERTATTKLLLDKFAACSGLTINYNKSSVTPINSPATQAASLANFI</sequence>
<accession>A0A199VUB0</accession>
<name>A0A199VUB0_ANACO</name>
<dbReference type="EMBL" id="LSRQ01000829">
    <property type="protein sequence ID" value="OAY80629.1"/>
    <property type="molecule type" value="Genomic_DNA"/>
</dbReference>
<organism evidence="1 2">
    <name type="scientific">Ananas comosus</name>
    <name type="common">Pineapple</name>
    <name type="synonym">Ananas ananas</name>
    <dbReference type="NCBI Taxonomy" id="4615"/>
    <lineage>
        <taxon>Eukaryota</taxon>
        <taxon>Viridiplantae</taxon>
        <taxon>Streptophyta</taxon>
        <taxon>Embryophyta</taxon>
        <taxon>Tracheophyta</taxon>
        <taxon>Spermatophyta</taxon>
        <taxon>Magnoliopsida</taxon>
        <taxon>Liliopsida</taxon>
        <taxon>Poales</taxon>
        <taxon>Bromeliaceae</taxon>
        <taxon>Bromelioideae</taxon>
        <taxon>Ananas</taxon>
    </lineage>
</organism>
<proteinExistence type="predicted"/>
<feature type="non-terminal residue" evidence="1">
    <location>
        <position position="160"/>
    </location>
</feature>
<dbReference type="Proteomes" id="UP000092600">
    <property type="component" value="Unassembled WGS sequence"/>
</dbReference>
<dbReference type="AlphaFoldDB" id="A0A199VUB0"/>
<reference evidence="1 2" key="1">
    <citation type="journal article" date="2016" name="DNA Res.">
        <title>The draft genome of MD-2 pineapple using hybrid error correction of long reads.</title>
        <authorList>
            <person name="Redwan R.M."/>
            <person name="Saidin A."/>
            <person name="Kumar S.V."/>
        </authorList>
    </citation>
    <scope>NUCLEOTIDE SEQUENCE [LARGE SCALE GENOMIC DNA]</scope>
    <source>
        <strain evidence="2">cv. MD2</strain>
        <tissue evidence="1">Leaf</tissue>
    </source>
</reference>
<gene>
    <name evidence="1" type="ORF">ACMD2_24156</name>
</gene>
<comment type="caution">
    <text evidence="1">The sequence shown here is derived from an EMBL/GenBank/DDBJ whole genome shotgun (WGS) entry which is preliminary data.</text>
</comment>
<evidence type="ECO:0000313" key="2">
    <source>
        <dbReference type="Proteomes" id="UP000092600"/>
    </source>
</evidence>